<evidence type="ECO:0000313" key="2">
    <source>
        <dbReference type="EMBL" id="KYG71161.1"/>
    </source>
</evidence>
<proteinExistence type="predicted"/>
<dbReference type="AlphaFoldDB" id="A0A150WXE8"/>
<reference evidence="2" key="1">
    <citation type="submission" date="2016-01" db="EMBL/GenBank/DDBJ databases">
        <title>Genome sequencing of Roseivirga ehrenbergii KMM 6017.</title>
        <authorList>
            <person name="Selvaratnam C."/>
            <person name="Thevarajoo S."/>
            <person name="Goh K.M."/>
            <person name="Ee R."/>
            <person name="Chan K.-G."/>
            <person name="Chong C.S."/>
        </authorList>
    </citation>
    <scope>NUCLEOTIDE SEQUENCE [LARGE SCALE GENOMIC DNA]</scope>
    <source>
        <strain evidence="2">KMM 6017</strain>
    </source>
</reference>
<evidence type="ECO:0008006" key="4">
    <source>
        <dbReference type="Google" id="ProtNLM"/>
    </source>
</evidence>
<dbReference type="Proteomes" id="UP000075583">
    <property type="component" value="Unassembled WGS sequence"/>
</dbReference>
<dbReference type="STRING" id="279360.MB14_12025"/>
<keyword evidence="1" id="KW-0472">Membrane</keyword>
<protein>
    <recommendedName>
        <fullName evidence="4">Sulfate ABC transporter permease</fullName>
    </recommendedName>
</protein>
<evidence type="ECO:0000313" key="3">
    <source>
        <dbReference type="Proteomes" id="UP000075583"/>
    </source>
</evidence>
<comment type="caution">
    <text evidence="2">The sequence shown here is derived from an EMBL/GenBank/DDBJ whole genome shotgun (WGS) entry which is preliminary data.</text>
</comment>
<keyword evidence="1" id="KW-0812">Transmembrane</keyword>
<dbReference type="OrthoDB" id="825516at2"/>
<accession>A0A150WXE8</accession>
<name>A0A150WXE8_ROSEK</name>
<feature type="transmembrane region" description="Helical" evidence="1">
    <location>
        <begin position="75"/>
        <end position="95"/>
    </location>
</feature>
<evidence type="ECO:0000256" key="1">
    <source>
        <dbReference type="SAM" id="Phobius"/>
    </source>
</evidence>
<organism evidence="2 3">
    <name type="scientific">Roseivirga ehrenbergii (strain DSM 102268 / JCM 13514 / KCTC 12282 / NCIMB 14502 / KMM 6017)</name>
    <dbReference type="NCBI Taxonomy" id="279360"/>
    <lineage>
        <taxon>Bacteria</taxon>
        <taxon>Pseudomonadati</taxon>
        <taxon>Bacteroidota</taxon>
        <taxon>Cytophagia</taxon>
        <taxon>Cytophagales</taxon>
        <taxon>Roseivirgaceae</taxon>
        <taxon>Roseivirga</taxon>
    </lineage>
</organism>
<feature type="transmembrane region" description="Helical" evidence="1">
    <location>
        <begin position="107"/>
        <end position="127"/>
    </location>
</feature>
<feature type="transmembrane region" description="Helical" evidence="1">
    <location>
        <begin position="157"/>
        <end position="177"/>
    </location>
</feature>
<feature type="transmembrane region" description="Helical" evidence="1">
    <location>
        <begin position="189"/>
        <end position="210"/>
    </location>
</feature>
<gene>
    <name evidence="2" type="ORF">MB14_12025</name>
</gene>
<dbReference type="RefSeq" id="WP_062594265.1">
    <property type="nucleotide sequence ID" value="NZ_LQZQ01000052.1"/>
</dbReference>
<sequence>MPREYTPLEVKMKEYTSINKTMVFILICVISFLLLFIQQTFIISEINAFKFMDGMELLVFQAIAGLKYIGVPLVYAWKFTLIGFILWTGCFLWGYRVSYKQCWQIAMFAEMIFFIPEILTILWFFFIDTDPTYWDVKAFEPLSYMNFFNHEEVPEKYWYVNSALNVFEVGYWILLTYGINFAARKKKSIANAIVFTSYVPLFLLWLWFYLGVYK</sequence>
<keyword evidence="3" id="KW-1185">Reference proteome</keyword>
<dbReference type="EMBL" id="LQZQ01000052">
    <property type="protein sequence ID" value="KYG71161.1"/>
    <property type="molecule type" value="Genomic_DNA"/>
</dbReference>
<keyword evidence="1" id="KW-1133">Transmembrane helix</keyword>
<feature type="transmembrane region" description="Helical" evidence="1">
    <location>
        <begin position="21"/>
        <end position="43"/>
    </location>
</feature>